<evidence type="ECO:0000313" key="11">
    <source>
        <dbReference type="Proteomes" id="UP000644756"/>
    </source>
</evidence>
<reference evidence="10" key="1">
    <citation type="journal article" date="2014" name="Int. J. Syst. Evol. Microbiol.">
        <title>Complete genome sequence of Corynebacterium casei LMG S-19264T (=DSM 44701T), isolated from a smear-ripened cheese.</title>
        <authorList>
            <consortium name="US DOE Joint Genome Institute (JGI-PGF)"/>
            <person name="Walter F."/>
            <person name="Albersmeier A."/>
            <person name="Kalinowski J."/>
            <person name="Ruckert C."/>
        </authorList>
    </citation>
    <scope>NUCLEOTIDE SEQUENCE</scope>
    <source>
        <strain evidence="10">CGMCC 1.12987</strain>
    </source>
</reference>
<evidence type="ECO:0000256" key="6">
    <source>
        <dbReference type="ARBA" id="ARBA00023049"/>
    </source>
</evidence>
<keyword evidence="3" id="KW-0645">Protease</keyword>
<feature type="domain" description="Peptidase M14" evidence="9">
    <location>
        <begin position="44"/>
        <end position="340"/>
    </location>
</feature>
<dbReference type="RefSeq" id="WP_229725166.1">
    <property type="nucleotide sequence ID" value="NZ_BMGR01000006.1"/>
</dbReference>
<dbReference type="CDD" id="cd06229">
    <property type="entry name" value="M14_Endopeptidase_I"/>
    <property type="match status" value="1"/>
</dbReference>
<dbReference type="SUPFAM" id="SSF53187">
    <property type="entry name" value="Zn-dependent exopeptidases"/>
    <property type="match status" value="1"/>
</dbReference>
<dbReference type="PRINTS" id="PR00765">
    <property type="entry name" value="CRBOXYPTASEA"/>
</dbReference>
<dbReference type="PANTHER" id="PTHR11705">
    <property type="entry name" value="PROTEASE FAMILY M14 CARBOXYPEPTIDASE A,B"/>
    <property type="match status" value="1"/>
</dbReference>
<feature type="signal peptide" evidence="8">
    <location>
        <begin position="1"/>
        <end position="31"/>
    </location>
</feature>
<keyword evidence="5" id="KW-0862">Zinc</keyword>
<keyword evidence="6" id="KW-0482">Metalloprotease</keyword>
<gene>
    <name evidence="10" type="ORF">GCM10010916_22160</name>
</gene>
<dbReference type="GO" id="GO:0006508">
    <property type="term" value="P:proteolysis"/>
    <property type="evidence" value="ECO:0007669"/>
    <property type="project" value="UniProtKB-KW"/>
</dbReference>
<organism evidence="10 11">
    <name type="scientific">Paenibacillus abyssi</name>
    <dbReference type="NCBI Taxonomy" id="1340531"/>
    <lineage>
        <taxon>Bacteria</taxon>
        <taxon>Bacillati</taxon>
        <taxon>Bacillota</taxon>
        <taxon>Bacilli</taxon>
        <taxon>Bacillales</taxon>
        <taxon>Paenibacillaceae</taxon>
        <taxon>Paenibacillus</taxon>
    </lineage>
</organism>
<dbReference type="InterPro" id="IPR034274">
    <property type="entry name" value="ENP1_M14_CPD"/>
</dbReference>
<comment type="cofactor">
    <cofactor evidence="1">
        <name>Zn(2+)</name>
        <dbReference type="ChEBI" id="CHEBI:29105"/>
    </cofactor>
</comment>
<sequence>MSCMKKLKFAMIMFMAILLTLSTIPASPAAAAKAASGYIVSPKQVYTYDIMVRDLQALSERYPGLIATGSIGTSEYGRELWHIDVGKGPAIILLNGSHHAREWITTILLMTMADRYALAYVQNAKWGAYSVRDLLDQVTFRFVPMVNPDGVTLQQKGLAAFPKAERAKLLKMNGGSANFKRWKANAKGIDLNRQYPVDWEGIRNPAPGPSYMNYKGAKPMQAKETQAMIEFTRSSGAELAVAYHSSGEILYWNYKTPAEHLSRDRKIANQYASMTGYRLVKPSANPSGGGFTDWFISQFGRPGLTPELARAAGGTNVPLSEWERIWKQHRNTGWMLAAEAAELWLNRQQAVKVNESVRLTADERSYQWPNLKSRKLELLYKGRYTALREKGGWLEIATANGIRWIPSRMALKGEYQQPASLYVAPGPETEMFDSPLSPQPASLQLADQTVQVLESWREWFMIKTSKGVLWIRQEEATQAKTADAGSVPHPD</sequence>
<dbReference type="Pfam" id="PF00246">
    <property type="entry name" value="Peptidase_M14"/>
    <property type="match status" value="1"/>
</dbReference>
<evidence type="ECO:0000256" key="4">
    <source>
        <dbReference type="ARBA" id="ARBA00022801"/>
    </source>
</evidence>
<dbReference type="AlphaFoldDB" id="A0A917D2R6"/>
<evidence type="ECO:0000259" key="9">
    <source>
        <dbReference type="PROSITE" id="PS52035"/>
    </source>
</evidence>
<dbReference type="EMBL" id="BMGR01000006">
    <property type="protein sequence ID" value="GGG04677.1"/>
    <property type="molecule type" value="Genomic_DNA"/>
</dbReference>
<evidence type="ECO:0000256" key="1">
    <source>
        <dbReference type="ARBA" id="ARBA00001947"/>
    </source>
</evidence>
<evidence type="ECO:0000313" key="10">
    <source>
        <dbReference type="EMBL" id="GGG04677.1"/>
    </source>
</evidence>
<keyword evidence="11" id="KW-1185">Reference proteome</keyword>
<evidence type="ECO:0000256" key="3">
    <source>
        <dbReference type="ARBA" id="ARBA00022670"/>
    </source>
</evidence>
<dbReference type="GO" id="GO:0005615">
    <property type="term" value="C:extracellular space"/>
    <property type="evidence" value="ECO:0007669"/>
    <property type="project" value="TreeGrafter"/>
</dbReference>
<dbReference type="PROSITE" id="PS52035">
    <property type="entry name" value="PEPTIDASE_M14"/>
    <property type="match status" value="1"/>
</dbReference>
<evidence type="ECO:0000256" key="7">
    <source>
        <dbReference type="PROSITE-ProRule" id="PRU01379"/>
    </source>
</evidence>
<evidence type="ECO:0000256" key="8">
    <source>
        <dbReference type="SAM" id="SignalP"/>
    </source>
</evidence>
<dbReference type="SMART" id="SM00631">
    <property type="entry name" value="Zn_pept"/>
    <property type="match status" value="1"/>
</dbReference>
<comment type="similarity">
    <text evidence="2 7">Belongs to the peptidase M14 family.</text>
</comment>
<reference evidence="10" key="2">
    <citation type="submission" date="2020-09" db="EMBL/GenBank/DDBJ databases">
        <authorList>
            <person name="Sun Q."/>
            <person name="Zhou Y."/>
        </authorList>
    </citation>
    <scope>NUCLEOTIDE SEQUENCE</scope>
    <source>
        <strain evidence="10">CGMCC 1.12987</strain>
    </source>
</reference>
<evidence type="ECO:0000256" key="2">
    <source>
        <dbReference type="ARBA" id="ARBA00005988"/>
    </source>
</evidence>
<keyword evidence="4" id="KW-0378">Hydrolase</keyword>
<keyword evidence="8" id="KW-0732">Signal</keyword>
<dbReference type="GO" id="GO:0008270">
    <property type="term" value="F:zinc ion binding"/>
    <property type="evidence" value="ECO:0007669"/>
    <property type="project" value="InterPro"/>
</dbReference>
<name>A0A917D2R6_9BACL</name>
<dbReference type="PANTHER" id="PTHR11705:SF143">
    <property type="entry name" value="SLL0236 PROTEIN"/>
    <property type="match status" value="1"/>
</dbReference>
<comment type="caution">
    <text evidence="10">The sequence shown here is derived from an EMBL/GenBank/DDBJ whole genome shotgun (WGS) entry which is preliminary data.</text>
</comment>
<dbReference type="GO" id="GO:0004181">
    <property type="term" value="F:metallocarboxypeptidase activity"/>
    <property type="evidence" value="ECO:0007669"/>
    <property type="project" value="InterPro"/>
</dbReference>
<protein>
    <recommendedName>
        <fullName evidence="9">Peptidase M14 domain-containing protein</fullName>
    </recommendedName>
</protein>
<evidence type="ECO:0000256" key="5">
    <source>
        <dbReference type="ARBA" id="ARBA00022833"/>
    </source>
</evidence>
<accession>A0A917D2R6</accession>
<feature type="chain" id="PRO_5037563880" description="Peptidase M14 domain-containing protein" evidence="8">
    <location>
        <begin position="32"/>
        <end position="491"/>
    </location>
</feature>
<dbReference type="InterPro" id="IPR000834">
    <property type="entry name" value="Peptidase_M14"/>
</dbReference>
<proteinExistence type="inferred from homology"/>
<dbReference type="Gene3D" id="3.40.630.10">
    <property type="entry name" value="Zn peptidases"/>
    <property type="match status" value="1"/>
</dbReference>
<feature type="active site" description="Proton donor/acceptor" evidence="7">
    <location>
        <position position="307"/>
    </location>
</feature>
<dbReference type="Proteomes" id="UP000644756">
    <property type="component" value="Unassembled WGS sequence"/>
</dbReference>